<dbReference type="HOGENOM" id="CLU_070764_4_1_6"/>
<evidence type="ECO:0000313" key="8">
    <source>
        <dbReference type="Proteomes" id="UP000001947"/>
    </source>
</evidence>
<dbReference type="Proteomes" id="UP000001947">
    <property type="component" value="Chromosome"/>
</dbReference>
<dbReference type="SUPFAM" id="SSF55469">
    <property type="entry name" value="FMN-dependent nitroreductase-like"/>
    <property type="match status" value="1"/>
</dbReference>
<evidence type="ECO:0000256" key="4">
    <source>
        <dbReference type="ARBA" id="ARBA00022643"/>
    </source>
</evidence>
<dbReference type="Pfam" id="PF00881">
    <property type="entry name" value="Nitroreductase"/>
    <property type="match status" value="1"/>
</dbReference>
<evidence type="ECO:0000256" key="5">
    <source>
        <dbReference type="ARBA" id="ARBA00023002"/>
    </source>
</evidence>
<dbReference type="KEGG" id="sde:Sde_2776"/>
<dbReference type="STRING" id="203122.Sde_2776"/>
<feature type="domain" description="Nitroreductase" evidence="6">
    <location>
        <begin position="13"/>
        <end position="188"/>
    </location>
</feature>
<evidence type="ECO:0000256" key="1">
    <source>
        <dbReference type="ARBA" id="ARBA00001917"/>
    </source>
</evidence>
<dbReference type="PANTHER" id="PTHR43673:SF2">
    <property type="entry name" value="NITROREDUCTASE"/>
    <property type="match status" value="1"/>
</dbReference>
<keyword evidence="3" id="KW-0285">Flavoprotein</keyword>
<dbReference type="AlphaFoldDB" id="Q21GZ3"/>
<evidence type="ECO:0000256" key="3">
    <source>
        <dbReference type="ARBA" id="ARBA00022630"/>
    </source>
</evidence>
<protein>
    <submittedName>
        <fullName evidence="7">Nitroreductase</fullName>
    </submittedName>
</protein>
<reference evidence="7 8" key="1">
    <citation type="journal article" date="2008" name="PLoS Genet.">
        <title>Complete genome sequence of the complex carbohydrate-degrading marine bacterium, Saccharophagus degradans strain 2-40 T.</title>
        <authorList>
            <person name="Weiner R.M."/>
            <person name="Taylor L.E.II."/>
            <person name="Henrissat B."/>
            <person name="Hauser L."/>
            <person name="Land M."/>
            <person name="Coutinho P.M."/>
            <person name="Rancurel C."/>
            <person name="Saunders E.H."/>
            <person name="Longmire A.G."/>
            <person name="Zhang H."/>
            <person name="Bayer E.A."/>
            <person name="Gilbert H.J."/>
            <person name="Larimer F."/>
            <person name="Zhulin I.B."/>
            <person name="Ekborg N.A."/>
            <person name="Lamed R."/>
            <person name="Richardson P.M."/>
            <person name="Borovok I."/>
            <person name="Hutcheson S."/>
        </authorList>
    </citation>
    <scope>NUCLEOTIDE SEQUENCE [LARGE SCALE GENOMIC DNA]</scope>
    <source>
        <strain evidence="8">2-40 / ATCC 43961 / DSM 17024</strain>
    </source>
</reference>
<name>Q21GZ3_SACD2</name>
<organism evidence="7 8">
    <name type="scientific">Saccharophagus degradans (strain 2-40 / ATCC 43961 / DSM 17024)</name>
    <dbReference type="NCBI Taxonomy" id="203122"/>
    <lineage>
        <taxon>Bacteria</taxon>
        <taxon>Pseudomonadati</taxon>
        <taxon>Pseudomonadota</taxon>
        <taxon>Gammaproteobacteria</taxon>
        <taxon>Cellvibrionales</taxon>
        <taxon>Cellvibrionaceae</taxon>
        <taxon>Saccharophagus</taxon>
    </lineage>
</organism>
<dbReference type="GO" id="GO:0016491">
    <property type="term" value="F:oxidoreductase activity"/>
    <property type="evidence" value="ECO:0007669"/>
    <property type="project" value="UniProtKB-KW"/>
</dbReference>
<evidence type="ECO:0000256" key="2">
    <source>
        <dbReference type="ARBA" id="ARBA00007118"/>
    </source>
</evidence>
<keyword evidence="4" id="KW-0288">FMN</keyword>
<sequence>MEIFKMNILEALDWRYAVREFSPSILDHQTVTTLLDATRKSASSYGLQPYKILLIQSESIRRELLAHSFGQQKVVFCSHLVVFAAQTDIGDPAVDRYIAQCMKTRGQSMSELAGYASNMKAALAAKSDWEKKAWAHQQVYIALGTLLAAAASMRVDSCPMTGFDPNGYDQVLGLAERGLESSVVVALGCRSANDYSANLQKVRFDYDEVVESITA</sequence>
<dbReference type="eggNOG" id="COG0778">
    <property type="taxonomic scope" value="Bacteria"/>
</dbReference>
<dbReference type="InterPro" id="IPR000415">
    <property type="entry name" value="Nitroreductase-like"/>
</dbReference>
<dbReference type="InterPro" id="IPR029479">
    <property type="entry name" value="Nitroreductase"/>
</dbReference>
<dbReference type="PANTHER" id="PTHR43673">
    <property type="entry name" value="NAD(P)H NITROREDUCTASE YDGI-RELATED"/>
    <property type="match status" value="1"/>
</dbReference>
<proteinExistence type="inferred from homology"/>
<keyword evidence="8" id="KW-1185">Reference proteome</keyword>
<dbReference type="Gene3D" id="3.40.109.10">
    <property type="entry name" value="NADH Oxidase"/>
    <property type="match status" value="1"/>
</dbReference>
<comment type="cofactor">
    <cofactor evidence="1">
        <name>FMN</name>
        <dbReference type="ChEBI" id="CHEBI:58210"/>
    </cofactor>
</comment>
<dbReference type="EMBL" id="CP000282">
    <property type="protein sequence ID" value="ABD82036.1"/>
    <property type="molecule type" value="Genomic_DNA"/>
</dbReference>
<comment type="similarity">
    <text evidence="2">Belongs to the nitroreductase family.</text>
</comment>
<accession>Q21GZ3</accession>
<gene>
    <name evidence="7" type="ordered locus">Sde_2776</name>
</gene>
<keyword evidence="5" id="KW-0560">Oxidoreductase</keyword>
<evidence type="ECO:0000313" key="7">
    <source>
        <dbReference type="EMBL" id="ABD82036.1"/>
    </source>
</evidence>
<evidence type="ECO:0000259" key="6">
    <source>
        <dbReference type="Pfam" id="PF00881"/>
    </source>
</evidence>